<dbReference type="Gene3D" id="3.40.395.10">
    <property type="entry name" value="Adenoviral Proteinase, Chain A"/>
    <property type="match status" value="1"/>
</dbReference>
<dbReference type="PANTHER" id="PTHR12606:SF141">
    <property type="entry name" value="GH15225P-RELATED"/>
    <property type="match status" value="1"/>
</dbReference>
<dbReference type="InterPro" id="IPR038765">
    <property type="entry name" value="Papain-like_cys_pep_sf"/>
</dbReference>
<name>A0ABQ8KDT8_9APHY</name>
<evidence type="ECO:0000256" key="5">
    <source>
        <dbReference type="SAM" id="MobiDB-lite"/>
    </source>
</evidence>
<comment type="similarity">
    <text evidence="1">Belongs to the peptidase C48 family.</text>
</comment>
<feature type="region of interest" description="Disordered" evidence="5">
    <location>
        <begin position="1"/>
        <end position="37"/>
    </location>
</feature>
<keyword evidence="2" id="KW-0645">Protease</keyword>
<dbReference type="PANTHER" id="PTHR12606">
    <property type="entry name" value="SENTRIN/SUMO-SPECIFIC PROTEASE"/>
    <property type="match status" value="1"/>
</dbReference>
<evidence type="ECO:0000256" key="4">
    <source>
        <dbReference type="ARBA" id="ARBA00022807"/>
    </source>
</evidence>
<dbReference type="InterPro" id="IPR003653">
    <property type="entry name" value="Peptidase_C48_C"/>
</dbReference>
<dbReference type="Proteomes" id="UP000814176">
    <property type="component" value="Unassembled WGS sequence"/>
</dbReference>
<dbReference type="PROSITE" id="PS50600">
    <property type="entry name" value="ULP_PROTEASE"/>
    <property type="match status" value="1"/>
</dbReference>
<sequence length="594" mass="67454">MNTRKRPPPSDTLLPLRAAKHPRLTDKHTNDNQNSTSHLEGMQWCWKLVMDLGKFGYETIRPFLQEAPADASTPQSQPDPHSDAVPARPSAPPPPRRPSRPAIPSEFKPGARPQDSAPTKPPSSSVPRKVSQRVPQAPPVEVQVPPVASSSSIIQPAILPRLRRKSEPSVRDYAALPKPPGQPNPIPPAQPSAGPSAQPRPHTGPGYVNGRRKYVVREHIFAKQHEAKVKETREKDMDEMEKDLYELRRRQGYTGDYASYKSLLRYQARLDRLQNQDPLAALSASASLTDLRHPSSLDNEPITKGFLQRALEKATATLASREQPRPDVPGYERIRVQQRARDEEIERRIRGPKIPPLPASLPAKDDALVDDLLARRGVISKCVREQITDKDLSRLKPNTWLNDEIINFYGQLIMSRAEASKENSGMNGKKKPLNVHYFSSFFWTKLEGDGYEKGRLAKWTKKVDIFSKDVVLIPVNHHNAHWTAAAINFRRKRIESYDSMGMPRQNVFKLLRGYLDAEHRNKKREPFDFSGWKNFVLVDTPQQENGFDCGVFTCQFLESLSRGEEHFAFKQANMSYLRRRMIWEIGNSKLRDGP</sequence>
<keyword evidence="8" id="KW-1185">Reference proteome</keyword>
<dbReference type="SUPFAM" id="SSF54001">
    <property type="entry name" value="Cysteine proteinases"/>
    <property type="match status" value="1"/>
</dbReference>
<keyword evidence="4" id="KW-0788">Thiol protease</keyword>
<evidence type="ECO:0000256" key="1">
    <source>
        <dbReference type="ARBA" id="ARBA00005234"/>
    </source>
</evidence>
<feature type="compositionally biased region" description="Low complexity" evidence="5">
    <location>
        <begin position="122"/>
        <end position="158"/>
    </location>
</feature>
<evidence type="ECO:0000259" key="6">
    <source>
        <dbReference type="PROSITE" id="PS50600"/>
    </source>
</evidence>
<evidence type="ECO:0000256" key="2">
    <source>
        <dbReference type="ARBA" id="ARBA00022670"/>
    </source>
</evidence>
<dbReference type="Pfam" id="PF02902">
    <property type="entry name" value="Peptidase_C48"/>
    <property type="match status" value="1"/>
</dbReference>
<dbReference type="RefSeq" id="XP_047778157.1">
    <property type="nucleotide sequence ID" value="XM_047926449.1"/>
</dbReference>
<gene>
    <name evidence="7" type="ORF">C8Q71DRAFT_836583</name>
</gene>
<accession>A0ABQ8KDT8</accession>
<keyword evidence="3" id="KW-0378">Hydrolase</keyword>
<dbReference type="EMBL" id="JADCUA010000012">
    <property type="protein sequence ID" value="KAH9835780.1"/>
    <property type="molecule type" value="Genomic_DNA"/>
</dbReference>
<protein>
    <submittedName>
        <fullName evidence="7">Cysteine proteinase</fullName>
    </submittedName>
</protein>
<feature type="domain" description="Ubiquitin-like protease family profile" evidence="6">
    <location>
        <begin position="385"/>
        <end position="560"/>
    </location>
</feature>
<feature type="compositionally biased region" description="Pro residues" evidence="5">
    <location>
        <begin position="177"/>
        <end position="190"/>
    </location>
</feature>
<feature type="compositionally biased region" description="Low complexity" evidence="5">
    <location>
        <begin position="191"/>
        <end position="201"/>
    </location>
</feature>
<proteinExistence type="inferred from homology"/>
<feature type="region of interest" description="Disordered" evidence="5">
    <location>
        <begin position="66"/>
        <end position="209"/>
    </location>
</feature>
<organism evidence="7 8">
    <name type="scientific">Rhodofomes roseus</name>
    <dbReference type="NCBI Taxonomy" id="34475"/>
    <lineage>
        <taxon>Eukaryota</taxon>
        <taxon>Fungi</taxon>
        <taxon>Dikarya</taxon>
        <taxon>Basidiomycota</taxon>
        <taxon>Agaricomycotina</taxon>
        <taxon>Agaricomycetes</taxon>
        <taxon>Polyporales</taxon>
        <taxon>Rhodofomes</taxon>
    </lineage>
</organism>
<reference evidence="7 8" key="1">
    <citation type="journal article" date="2021" name="Environ. Microbiol.">
        <title>Gene family expansions and transcriptome signatures uncover fungal adaptations to wood decay.</title>
        <authorList>
            <person name="Hage H."/>
            <person name="Miyauchi S."/>
            <person name="Viragh M."/>
            <person name="Drula E."/>
            <person name="Min B."/>
            <person name="Chaduli D."/>
            <person name="Navarro D."/>
            <person name="Favel A."/>
            <person name="Norest M."/>
            <person name="Lesage-Meessen L."/>
            <person name="Balint B."/>
            <person name="Merenyi Z."/>
            <person name="de Eugenio L."/>
            <person name="Morin E."/>
            <person name="Martinez A.T."/>
            <person name="Baldrian P."/>
            <person name="Stursova M."/>
            <person name="Martinez M.J."/>
            <person name="Novotny C."/>
            <person name="Magnuson J.K."/>
            <person name="Spatafora J.W."/>
            <person name="Maurice S."/>
            <person name="Pangilinan J."/>
            <person name="Andreopoulos W."/>
            <person name="LaButti K."/>
            <person name="Hundley H."/>
            <person name="Na H."/>
            <person name="Kuo A."/>
            <person name="Barry K."/>
            <person name="Lipzen A."/>
            <person name="Henrissat B."/>
            <person name="Riley R."/>
            <person name="Ahrendt S."/>
            <person name="Nagy L.G."/>
            <person name="Grigoriev I.V."/>
            <person name="Martin F."/>
            <person name="Rosso M.N."/>
        </authorList>
    </citation>
    <scope>NUCLEOTIDE SEQUENCE [LARGE SCALE GENOMIC DNA]</scope>
    <source>
        <strain evidence="7 8">CIRM-BRFM 1785</strain>
    </source>
</reference>
<evidence type="ECO:0000256" key="3">
    <source>
        <dbReference type="ARBA" id="ARBA00022801"/>
    </source>
</evidence>
<dbReference type="GeneID" id="72007181"/>
<comment type="caution">
    <text evidence="7">The sequence shown here is derived from an EMBL/GenBank/DDBJ whole genome shotgun (WGS) entry which is preliminary data.</text>
</comment>
<evidence type="ECO:0000313" key="7">
    <source>
        <dbReference type="EMBL" id="KAH9835780.1"/>
    </source>
</evidence>
<evidence type="ECO:0000313" key="8">
    <source>
        <dbReference type="Proteomes" id="UP000814176"/>
    </source>
</evidence>